<dbReference type="PANTHER" id="PTHR23502">
    <property type="entry name" value="MAJOR FACILITATOR SUPERFAMILY"/>
    <property type="match status" value="1"/>
</dbReference>
<feature type="transmembrane region" description="Helical" evidence="7">
    <location>
        <begin position="478"/>
        <end position="499"/>
    </location>
</feature>
<keyword evidence="4 7" id="KW-1133">Transmembrane helix</keyword>
<keyword evidence="10" id="KW-1185">Reference proteome</keyword>
<dbReference type="OrthoDB" id="440553at2759"/>
<dbReference type="SUPFAM" id="SSF103473">
    <property type="entry name" value="MFS general substrate transporter"/>
    <property type="match status" value="1"/>
</dbReference>
<dbReference type="InterPro" id="IPR011701">
    <property type="entry name" value="MFS"/>
</dbReference>
<feature type="domain" description="Major facilitator superfamily (MFS) profile" evidence="8">
    <location>
        <begin position="39"/>
        <end position="503"/>
    </location>
</feature>
<feature type="transmembrane region" description="Helical" evidence="7">
    <location>
        <begin position="105"/>
        <end position="123"/>
    </location>
</feature>
<dbReference type="GO" id="GO:0022857">
    <property type="term" value="F:transmembrane transporter activity"/>
    <property type="evidence" value="ECO:0007669"/>
    <property type="project" value="InterPro"/>
</dbReference>
<evidence type="ECO:0000259" key="8">
    <source>
        <dbReference type="PROSITE" id="PS50850"/>
    </source>
</evidence>
<keyword evidence="2" id="KW-0813">Transport</keyword>
<evidence type="ECO:0000256" key="5">
    <source>
        <dbReference type="ARBA" id="ARBA00023136"/>
    </source>
</evidence>
<evidence type="ECO:0000256" key="3">
    <source>
        <dbReference type="ARBA" id="ARBA00022692"/>
    </source>
</evidence>
<keyword evidence="3 7" id="KW-0812">Transmembrane</keyword>
<feature type="transmembrane region" description="Helical" evidence="7">
    <location>
        <begin position="37"/>
        <end position="58"/>
    </location>
</feature>
<name>A0A0C3CUI2_HEBCY</name>
<dbReference type="AlphaFoldDB" id="A0A0C3CUI2"/>
<dbReference type="InterPro" id="IPR036259">
    <property type="entry name" value="MFS_trans_sf"/>
</dbReference>
<dbReference type="EMBL" id="KN831769">
    <property type="protein sequence ID" value="KIM47774.1"/>
    <property type="molecule type" value="Genomic_DNA"/>
</dbReference>
<comment type="subcellular location">
    <subcellularLocation>
        <location evidence="1">Membrane</location>
        <topology evidence="1">Multi-pass membrane protein</topology>
    </subcellularLocation>
</comment>
<feature type="transmembrane region" description="Helical" evidence="7">
    <location>
        <begin position="165"/>
        <end position="187"/>
    </location>
</feature>
<evidence type="ECO:0000256" key="6">
    <source>
        <dbReference type="SAM" id="MobiDB-lite"/>
    </source>
</evidence>
<reference evidence="9 10" key="1">
    <citation type="submission" date="2014-04" db="EMBL/GenBank/DDBJ databases">
        <authorList>
            <consortium name="DOE Joint Genome Institute"/>
            <person name="Kuo A."/>
            <person name="Gay G."/>
            <person name="Dore J."/>
            <person name="Kohler A."/>
            <person name="Nagy L.G."/>
            <person name="Floudas D."/>
            <person name="Copeland A."/>
            <person name="Barry K.W."/>
            <person name="Cichocki N."/>
            <person name="Veneault-Fourrey C."/>
            <person name="LaButti K."/>
            <person name="Lindquist E.A."/>
            <person name="Lipzen A."/>
            <person name="Lundell T."/>
            <person name="Morin E."/>
            <person name="Murat C."/>
            <person name="Sun H."/>
            <person name="Tunlid A."/>
            <person name="Henrissat B."/>
            <person name="Grigoriev I.V."/>
            <person name="Hibbett D.S."/>
            <person name="Martin F."/>
            <person name="Nordberg H.P."/>
            <person name="Cantor M.N."/>
            <person name="Hua S.X."/>
        </authorList>
    </citation>
    <scope>NUCLEOTIDE SEQUENCE [LARGE SCALE GENOMIC DNA]</scope>
    <source>
        <strain evidence="10">h7</strain>
    </source>
</reference>
<dbReference type="HOGENOM" id="CLU_008455_8_4_1"/>
<feature type="transmembrane region" description="Helical" evidence="7">
    <location>
        <begin position="215"/>
        <end position="233"/>
    </location>
</feature>
<evidence type="ECO:0000313" key="9">
    <source>
        <dbReference type="EMBL" id="KIM47774.1"/>
    </source>
</evidence>
<gene>
    <name evidence="9" type="ORF">M413DRAFT_209158</name>
</gene>
<proteinExistence type="predicted"/>
<keyword evidence="5 7" id="KW-0472">Membrane</keyword>
<feature type="transmembrane region" description="Helical" evidence="7">
    <location>
        <begin position="291"/>
        <end position="313"/>
    </location>
</feature>
<dbReference type="InterPro" id="IPR020846">
    <property type="entry name" value="MFS_dom"/>
</dbReference>
<dbReference type="PANTHER" id="PTHR23502:SF51">
    <property type="entry name" value="QUINIDINE RESISTANCE PROTEIN 1-RELATED"/>
    <property type="match status" value="1"/>
</dbReference>
<evidence type="ECO:0000256" key="7">
    <source>
        <dbReference type="SAM" id="Phobius"/>
    </source>
</evidence>
<dbReference type="Proteomes" id="UP000053424">
    <property type="component" value="Unassembled WGS sequence"/>
</dbReference>
<evidence type="ECO:0000256" key="1">
    <source>
        <dbReference type="ARBA" id="ARBA00004141"/>
    </source>
</evidence>
<feature type="transmembrane region" description="Helical" evidence="7">
    <location>
        <begin position="417"/>
        <end position="442"/>
    </location>
</feature>
<evidence type="ECO:0000313" key="10">
    <source>
        <dbReference type="Proteomes" id="UP000053424"/>
    </source>
</evidence>
<feature type="region of interest" description="Disordered" evidence="6">
    <location>
        <begin position="1"/>
        <end position="28"/>
    </location>
</feature>
<feature type="transmembrane region" description="Helical" evidence="7">
    <location>
        <begin position="129"/>
        <end position="153"/>
    </location>
</feature>
<reference evidence="10" key="2">
    <citation type="submission" date="2015-01" db="EMBL/GenBank/DDBJ databases">
        <title>Evolutionary Origins and Diversification of the Mycorrhizal Mutualists.</title>
        <authorList>
            <consortium name="DOE Joint Genome Institute"/>
            <consortium name="Mycorrhizal Genomics Consortium"/>
            <person name="Kohler A."/>
            <person name="Kuo A."/>
            <person name="Nagy L.G."/>
            <person name="Floudas D."/>
            <person name="Copeland A."/>
            <person name="Barry K.W."/>
            <person name="Cichocki N."/>
            <person name="Veneault-Fourrey C."/>
            <person name="LaButti K."/>
            <person name="Lindquist E.A."/>
            <person name="Lipzen A."/>
            <person name="Lundell T."/>
            <person name="Morin E."/>
            <person name="Murat C."/>
            <person name="Riley R."/>
            <person name="Ohm R."/>
            <person name="Sun H."/>
            <person name="Tunlid A."/>
            <person name="Henrissat B."/>
            <person name="Grigoriev I.V."/>
            <person name="Hibbett D.S."/>
            <person name="Martin F."/>
        </authorList>
    </citation>
    <scope>NUCLEOTIDE SEQUENCE [LARGE SCALE GENOMIC DNA]</scope>
    <source>
        <strain evidence="10">h7</strain>
    </source>
</reference>
<feature type="transmembrane region" description="Helical" evidence="7">
    <location>
        <begin position="325"/>
        <end position="348"/>
    </location>
</feature>
<evidence type="ECO:0000256" key="4">
    <source>
        <dbReference type="ARBA" id="ARBA00022989"/>
    </source>
</evidence>
<dbReference type="FunFam" id="1.20.1250.20:FF:000172">
    <property type="entry name" value="MFS multidrug resistance transporter"/>
    <property type="match status" value="1"/>
</dbReference>
<evidence type="ECO:0000256" key="2">
    <source>
        <dbReference type="ARBA" id="ARBA00022448"/>
    </source>
</evidence>
<protein>
    <recommendedName>
        <fullName evidence="8">Major facilitator superfamily (MFS) profile domain-containing protein</fullName>
    </recommendedName>
</protein>
<sequence>MKHGTRNETKSSTMGEGTTNLPESEPTDTRFTKQEKWFIVCLTAFVGLFSPLTANIYFPAIPTISQAFNKSTELINLTVTMYMIFQGVAPMFWGPISDHVGRRRTSAACLLILSLACVGLALVRTSDYWLLMLLRCLQACGSASTIAIGAGVIGDISNRAERGGFFGIFTLGPMVGPAIGPVIGGALSDHLGWRFVNPVQFALHAAVISIHSRSIFWFLCISASICFMIIILFQPETLSAIIDSGRDKVLILYRPVIPVIGHVSYPTDRHSPKVKVPRNPFRLFLNRDINLLLCISAIACALFYGVIATMSTLLEAAYPFLNETTIGFCFLPIGGGMIFGSSINGRVLDLEYRRFKRLARFDLEGSEANATNLVQDESFPLEKARLRVVPLQIIIMAAVCTAYGWCLEKKVNIAGPLVLQFVIGYLSISVMNATSTLMIDLVPDQSSSVTACNNLIRCTLSAVLVSTIELILKGIGIGWTYVLLSGLSLFSLPLLYLVIRIGPRCRVQRKRLREEQLTRRDE</sequence>
<dbReference type="STRING" id="686832.A0A0C3CUI2"/>
<dbReference type="Pfam" id="PF07690">
    <property type="entry name" value="MFS_1"/>
    <property type="match status" value="1"/>
</dbReference>
<organism evidence="9 10">
    <name type="scientific">Hebeloma cylindrosporum</name>
    <dbReference type="NCBI Taxonomy" id="76867"/>
    <lineage>
        <taxon>Eukaryota</taxon>
        <taxon>Fungi</taxon>
        <taxon>Dikarya</taxon>
        <taxon>Basidiomycota</taxon>
        <taxon>Agaricomycotina</taxon>
        <taxon>Agaricomycetes</taxon>
        <taxon>Agaricomycetidae</taxon>
        <taxon>Agaricales</taxon>
        <taxon>Agaricineae</taxon>
        <taxon>Hymenogastraceae</taxon>
        <taxon>Hebeloma</taxon>
    </lineage>
</organism>
<dbReference type="PROSITE" id="PS50850">
    <property type="entry name" value="MFS"/>
    <property type="match status" value="1"/>
</dbReference>
<feature type="transmembrane region" description="Helical" evidence="7">
    <location>
        <begin position="74"/>
        <end position="93"/>
    </location>
</feature>
<accession>A0A0C3CUI2</accession>
<dbReference type="Gene3D" id="1.20.1250.20">
    <property type="entry name" value="MFS general substrate transporter like domains"/>
    <property type="match status" value="1"/>
</dbReference>
<dbReference type="GO" id="GO:0005886">
    <property type="term" value="C:plasma membrane"/>
    <property type="evidence" value="ECO:0007669"/>
    <property type="project" value="TreeGrafter"/>
</dbReference>
<feature type="compositionally biased region" description="Polar residues" evidence="6">
    <location>
        <begin position="10"/>
        <end position="22"/>
    </location>
</feature>